<protein>
    <submittedName>
        <fullName evidence="2">Unannotated protein</fullName>
    </submittedName>
</protein>
<evidence type="ECO:0000313" key="2">
    <source>
        <dbReference type="EMBL" id="CAB4913608.1"/>
    </source>
</evidence>
<accession>A0A6J7H3J7</accession>
<feature type="transmembrane region" description="Helical" evidence="1">
    <location>
        <begin position="313"/>
        <end position="335"/>
    </location>
</feature>
<name>A0A6J7H3J7_9ZZZZ</name>
<feature type="transmembrane region" description="Helical" evidence="1">
    <location>
        <begin position="85"/>
        <end position="107"/>
    </location>
</feature>
<feature type="transmembrane region" description="Helical" evidence="1">
    <location>
        <begin position="262"/>
        <end position="282"/>
    </location>
</feature>
<keyword evidence="1" id="KW-1133">Transmembrane helix</keyword>
<feature type="transmembrane region" description="Helical" evidence="1">
    <location>
        <begin position="158"/>
        <end position="189"/>
    </location>
</feature>
<feature type="transmembrane region" description="Helical" evidence="1">
    <location>
        <begin position="289"/>
        <end position="307"/>
    </location>
</feature>
<dbReference type="AlphaFoldDB" id="A0A6J7H3J7"/>
<evidence type="ECO:0000256" key="1">
    <source>
        <dbReference type="SAM" id="Phobius"/>
    </source>
</evidence>
<dbReference type="EMBL" id="CAFBMX010000001">
    <property type="protein sequence ID" value="CAB4913608.1"/>
    <property type="molecule type" value="Genomic_DNA"/>
</dbReference>
<gene>
    <name evidence="2" type="ORF">UFOPK3674_00079</name>
</gene>
<organism evidence="2">
    <name type="scientific">freshwater metagenome</name>
    <dbReference type="NCBI Taxonomy" id="449393"/>
    <lineage>
        <taxon>unclassified sequences</taxon>
        <taxon>metagenomes</taxon>
        <taxon>ecological metagenomes</taxon>
    </lineage>
</organism>
<feature type="transmembrane region" description="Helical" evidence="1">
    <location>
        <begin position="114"/>
        <end position="133"/>
    </location>
</feature>
<keyword evidence="1" id="KW-0812">Transmembrane</keyword>
<sequence>MSAALRRTCARHPGLVGFPLLLLLVWLSRPAYWRAPLQNDAGQYLYVGQAILDGQAPYSDAANNKGPLLYLVFALIKLIAQEHTILVRGAVTLTLALAALAVAGYVARAAGRAAGALAGVALAIFTGAVVMQAEDVNSEQIGLAPMAGAWYLATRRGAWWAAAAGAAAAAAVAVNVIFLLVVPIVAWELLRSAAPNARARLLRLGCGIVGALAVLGAFALWLALAGALDDFVDVVFDRVRSAGATSGLRGRDWTGDLGIHRFFNWPAGGLWAAGLLGGLIAARERHLRAPAIAAVAWIVLVIARIKLTSYEYPHHYVLGLPGISAGVALGAASLWRTRLVDRALLAALLITALAWPYVVAPQFSALRVPSYALYGGPLGVFARGPAIAEYLRSQTTPQERIQNRYHPELYWLSGRRSPSRFFDDYTSEWNAAWVAEQRRDLLAAPPRAIVVMQDEQPSPAIEELLRTEPYRLTFTDSGNRVWLLGGERR</sequence>
<keyword evidence="1" id="KW-0472">Membrane</keyword>
<feature type="transmembrane region" description="Helical" evidence="1">
    <location>
        <begin position="201"/>
        <end position="224"/>
    </location>
</feature>
<feature type="transmembrane region" description="Helical" evidence="1">
    <location>
        <begin position="342"/>
        <end position="359"/>
    </location>
</feature>
<proteinExistence type="predicted"/>
<reference evidence="2" key="1">
    <citation type="submission" date="2020-05" db="EMBL/GenBank/DDBJ databases">
        <authorList>
            <person name="Chiriac C."/>
            <person name="Salcher M."/>
            <person name="Ghai R."/>
            <person name="Kavagutti S V."/>
        </authorList>
    </citation>
    <scope>NUCLEOTIDE SEQUENCE</scope>
</reference>